<sequence length="248" mass="29192">MEAVQRGQAASLYNMENQIELLTKMIFERPLSNIPMGTFPMFMDDENNTAQEPKESTSQGFQELVPNASEVEESKKNECLPEDKDELEKGELEKENEKFVENHEVNPLTHETNFVLFVDSLCIHESWKQTEENDEERTRLMKPKGNFENVKRKQSLCYEKARMSSSPTLTLINLLFSFKDYRISSFVQELFSWIHELKTLIQDFDLRLSDSRDDLRRRLGFNFGFKTKILSFLLLFLLLNSLIKCQFY</sequence>
<name>A0ACC0B3P4_CATRO</name>
<gene>
    <name evidence="1" type="ORF">M9H77_17112</name>
</gene>
<reference evidence="2" key="1">
    <citation type="journal article" date="2023" name="Nat. Plants">
        <title>Single-cell RNA sequencing provides a high-resolution roadmap for understanding the multicellular compartmentation of specialized metabolism.</title>
        <authorList>
            <person name="Sun S."/>
            <person name="Shen X."/>
            <person name="Li Y."/>
            <person name="Li Y."/>
            <person name="Wang S."/>
            <person name="Li R."/>
            <person name="Zhang H."/>
            <person name="Shen G."/>
            <person name="Guo B."/>
            <person name="Wei J."/>
            <person name="Xu J."/>
            <person name="St-Pierre B."/>
            <person name="Chen S."/>
            <person name="Sun C."/>
        </authorList>
    </citation>
    <scope>NUCLEOTIDE SEQUENCE [LARGE SCALE GENOMIC DNA]</scope>
</reference>
<organism evidence="1 2">
    <name type="scientific">Catharanthus roseus</name>
    <name type="common">Madagascar periwinkle</name>
    <name type="synonym">Vinca rosea</name>
    <dbReference type="NCBI Taxonomy" id="4058"/>
    <lineage>
        <taxon>Eukaryota</taxon>
        <taxon>Viridiplantae</taxon>
        <taxon>Streptophyta</taxon>
        <taxon>Embryophyta</taxon>
        <taxon>Tracheophyta</taxon>
        <taxon>Spermatophyta</taxon>
        <taxon>Magnoliopsida</taxon>
        <taxon>eudicotyledons</taxon>
        <taxon>Gunneridae</taxon>
        <taxon>Pentapetalae</taxon>
        <taxon>asterids</taxon>
        <taxon>lamiids</taxon>
        <taxon>Gentianales</taxon>
        <taxon>Apocynaceae</taxon>
        <taxon>Rauvolfioideae</taxon>
        <taxon>Vinceae</taxon>
        <taxon>Catharanthinae</taxon>
        <taxon>Catharanthus</taxon>
    </lineage>
</organism>
<keyword evidence="2" id="KW-1185">Reference proteome</keyword>
<dbReference type="Proteomes" id="UP001060085">
    <property type="component" value="Linkage Group LG04"/>
</dbReference>
<dbReference type="EMBL" id="CM044704">
    <property type="protein sequence ID" value="KAI5667259.1"/>
    <property type="molecule type" value="Genomic_DNA"/>
</dbReference>
<evidence type="ECO:0000313" key="1">
    <source>
        <dbReference type="EMBL" id="KAI5667259.1"/>
    </source>
</evidence>
<protein>
    <submittedName>
        <fullName evidence="1">Uncharacterized protein</fullName>
    </submittedName>
</protein>
<accession>A0ACC0B3P4</accession>
<comment type="caution">
    <text evidence="1">The sequence shown here is derived from an EMBL/GenBank/DDBJ whole genome shotgun (WGS) entry which is preliminary data.</text>
</comment>
<proteinExistence type="predicted"/>
<evidence type="ECO:0000313" key="2">
    <source>
        <dbReference type="Proteomes" id="UP001060085"/>
    </source>
</evidence>